<evidence type="ECO:0000256" key="1">
    <source>
        <dbReference type="ARBA" id="ARBA00022553"/>
    </source>
</evidence>
<dbReference type="KEGG" id="upl:DSM104440_01100"/>
<dbReference type="Pfam" id="PF00072">
    <property type="entry name" value="Response_reg"/>
    <property type="match status" value="1"/>
</dbReference>
<evidence type="ECO:0000256" key="2">
    <source>
        <dbReference type="PROSITE-ProRule" id="PRU00169"/>
    </source>
</evidence>
<keyword evidence="1 2" id="KW-0597">Phosphoprotein</keyword>
<dbReference type="SUPFAM" id="SSF52172">
    <property type="entry name" value="CheY-like"/>
    <property type="match status" value="1"/>
</dbReference>
<organism evidence="4 5">
    <name type="scientific">Usitatibacter palustris</name>
    <dbReference type="NCBI Taxonomy" id="2732487"/>
    <lineage>
        <taxon>Bacteria</taxon>
        <taxon>Pseudomonadati</taxon>
        <taxon>Pseudomonadota</taxon>
        <taxon>Betaproteobacteria</taxon>
        <taxon>Nitrosomonadales</taxon>
        <taxon>Usitatibacteraceae</taxon>
        <taxon>Usitatibacter</taxon>
    </lineage>
</organism>
<feature type="modified residue" description="4-aspartylphosphate" evidence="2">
    <location>
        <position position="52"/>
    </location>
</feature>
<dbReference type="InterPro" id="IPR050595">
    <property type="entry name" value="Bact_response_regulator"/>
</dbReference>
<dbReference type="Gene3D" id="3.40.50.2300">
    <property type="match status" value="1"/>
</dbReference>
<dbReference type="InterPro" id="IPR001789">
    <property type="entry name" value="Sig_transdc_resp-reg_receiver"/>
</dbReference>
<dbReference type="AlphaFoldDB" id="A0A6M4H571"/>
<reference evidence="4 5" key="1">
    <citation type="submission" date="2020-04" db="EMBL/GenBank/DDBJ databases">
        <title>Usitatibacter rugosus gen. nov., sp. nov. and Usitatibacter palustris sp. nov., novel members of Usitatibacteraceae fam. nov. within the order Nitrosomonadales isolated from soil.</title>
        <authorList>
            <person name="Huber K.J."/>
            <person name="Neumann-Schaal M."/>
            <person name="Geppert A."/>
            <person name="Luckner M."/>
            <person name="Wanner G."/>
            <person name="Overmann J."/>
        </authorList>
    </citation>
    <scope>NUCLEOTIDE SEQUENCE [LARGE SCALE GENOMIC DNA]</scope>
    <source>
        <strain evidence="4 5">Swamp67</strain>
    </source>
</reference>
<evidence type="ECO:0000313" key="4">
    <source>
        <dbReference type="EMBL" id="QJR14305.1"/>
    </source>
</evidence>
<evidence type="ECO:0000313" key="5">
    <source>
        <dbReference type="Proteomes" id="UP000503096"/>
    </source>
</evidence>
<dbReference type="PANTHER" id="PTHR44591:SF23">
    <property type="entry name" value="CHEY SUBFAMILY"/>
    <property type="match status" value="1"/>
</dbReference>
<proteinExistence type="predicted"/>
<name>A0A6M4H571_9PROT</name>
<dbReference type="InterPro" id="IPR011006">
    <property type="entry name" value="CheY-like_superfamily"/>
</dbReference>
<dbReference type="SMART" id="SM00448">
    <property type="entry name" value="REC"/>
    <property type="match status" value="1"/>
</dbReference>
<dbReference type="GO" id="GO:0000160">
    <property type="term" value="P:phosphorelay signal transduction system"/>
    <property type="evidence" value="ECO:0007669"/>
    <property type="project" value="InterPro"/>
</dbReference>
<accession>A0A6M4H571</accession>
<gene>
    <name evidence="4" type="primary">cheY_1</name>
    <name evidence="4" type="ORF">DSM104440_01100</name>
</gene>
<dbReference type="PANTHER" id="PTHR44591">
    <property type="entry name" value="STRESS RESPONSE REGULATOR PROTEIN 1"/>
    <property type="match status" value="1"/>
</dbReference>
<feature type="domain" description="Response regulatory" evidence="3">
    <location>
        <begin position="3"/>
        <end position="118"/>
    </location>
</feature>
<dbReference type="InParanoid" id="A0A6M4H571"/>
<evidence type="ECO:0000259" key="3">
    <source>
        <dbReference type="PROSITE" id="PS50110"/>
    </source>
</evidence>
<keyword evidence="5" id="KW-1185">Reference proteome</keyword>
<dbReference type="PROSITE" id="PS50110">
    <property type="entry name" value="RESPONSE_REGULATORY"/>
    <property type="match status" value="1"/>
</dbReference>
<sequence>MARILVIDDNEDIRMVVADVLEAAGHEVAQAADGASGIQLQRTRPAAVVVTDIVMPEKEGIETIRDLRAEFPDLKIIAMSGALKSSTHLYMARELGAHKVLHKPFGPGILVEYVNALLRAPAG</sequence>
<protein>
    <submittedName>
        <fullName evidence="4">Chemotaxis protein CheY</fullName>
    </submittedName>
</protein>
<dbReference type="Proteomes" id="UP000503096">
    <property type="component" value="Chromosome"/>
</dbReference>
<dbReference type="EMBL" id="CP053073">
    <property type="protein sequence ID" value="QJR14305.1"/>
    <property type="molecule type" value="Genomic_DNA"/>
</dbReference>
<dbReference type="RefSeq" id="WP_171161074.1">
    <property type="nucleotide sequence ID" value="NZ_CP053073.1"/>
</dbReference>